<dbReference type="Pfam" id="PF00984">
    <property type="entry name" value="UDPG_MGDP_dh"/>
    <property type="match status" value="1"/>
</dbReference>
<dbReference type="Proteomes" id="UP000195569">
    <property type="component" value="Unassembled WGS sequence"/>
</dbReference>
<evidence type="ECO:0000313" key="5">
    <source>
        <dbReference type="EMBL" id="SIT48222.1"/>
    </source>
</evidence>
<dbReference type="InterPro" id="IPR036291">
    <property type="entry name" value="NAD(P)-bd_dom_sf"/>
</dbReference>
<comment type="similarity">
    <text evidence="3">Belongs to the UDP-glucose/GDP-mannose dehydrogenase family.</text>
</comment>
<feature type="domain" description="UDP-glucose/GDP-mannose dehydrogenase C-terminal" evidence="4">
    <location>
        <begin position="342"/>
        <end position="439"/>
    </location>
</feature>
<gene>
    <name evidence="5" type="primary">rffD</name>
    <name evidence="5" type="ORF">BN2476_630060</name>
</gene>
<dbReference type="PANTHER" id="PTHR43491:SF1">
    <property type="entry name" value="UDP-N-ACETYL-D-MANNOSAMINE DEHYDROGENASE"/>
    <property type="match status" value="1"/>
</dbReference>
<evidence type="ECO:0000259" key="4">
    <source>
        <dbReference type="SMART" id="SM00984"/>
    </source>
</evidence>
<keyword evidence="1 5" id="KW-0560">Oxidoreductase</keyword>
<keyword evidence="6" id="KW-1185">Reference proteome</keyword>
<dbReference type="EMBL" id="CYGY02000063">
    <property type="protein sequence ID" value="SIT48222.1"/>
    <property type="molecule type" value="Genomic_DNA"/>
</dbReference>
<dbReference type="AlphaFoldDB" id="A0A1N7SLL2"/>
<dbReference type="InterPro" id="IPR008927">
    <property type="entry name" value="6-PGluconate_DH-like_C_sf"/>
</dbReference>
<dbReference type="PIRSF" id="PIRSF000124">
    <property type="entry name" value="UDPglc_GDPman_dh"/>
    <property type="match status" value="1"/>
</dbReference>
<dbReference type="NCBIfam" id="TIGR03026">
    <property type="entry name" value="NDP-sugDHase"/>
    <property type="match status" value="1"/>
</dbReference>
<name>A0A1N7SLL2_9BURK</name>
<dbReference type="InterPro" id="IPR036220">
    <property type="entry name" value="UDP-Glc/GDP-Man_DH_C_sf"/>
</dbReference>
<dbReference type="EC" id="1.1.1.-" evidence="5"/>
<dbReference type="PIRSF" id="PIRSF500136">
    <property type="entry name" value="UDP_ManNAc_DH"/>
    <property type="match status" value="1"/>
</dbReference>
<reference evidence="5" key="1">
    <citation type="submission" date="2016-12" db="EMBL/GenBank/DDBJ databases">
        <authorList>
            <person name="Moulin L."/>
        </authorList>
    </citation>
    <scope>NUCLEOTIDE SEQUENCE [LARGE SCALE GENOMIC DNA]</scope>
    <source>
        <strain evidence="5">STM 7183</strain>
    </source>
</reference>
<dbReference type="Pfam" id="PF03720">
    <property type="entry name" value="UDPG_MGDP_dh_C"/>
    <property type="match status" value="1"/>
</dbReference>
<dbReference type="InterPro" id="IPR014026">
    <property type="entry name" value="UDP-Glc/GDP-Man_DH_dimer"/>
</dbReference>
<proteinExistence type="inferred from homology"/>
<dbReference type="GO" id="GO:0000271">
    <property type="term" value="P:polysaccharide biosynthetic process"/>
    <property type="evidence" value="ECO:0007669"/>
    <property type="project" value="InterPro"/>
</dbReference>
<dbReference type="InterPro" id="IPR001732">
    <property type="entry name" value="UDP-Glc/GDP-Man_DH_N"/>
</dbReference>
<dbReference type="Pfam" id="PF03721">
    <property type="entry name" value="UDPG_MGDP_dh_N"/>
    <property type="match status" value="1"/>
</dbReference>
<sequence length="439" mass="47429">MSTLNLVPGSSAGSIAAEETTTYDACVIGLGYIGLPTAAIAAQRSIRVLGVDIDARVIEAVSRGTIHIEEPGLAEQVAHAVERKMLSVARLPEPASVFLIAVPTPFTDGHVPDLKYVRSAALSVAPVLKRGDLVVLESTCPVGATEQMCEWLAHARPDLTFPHRGDTATPDVFVAYCPERVLPGRTCIELVKNDRVIGGITPACAHRAAAFYRRFVEGDCAVTDVRTAELCKLSENSFRDVNIAFANELSLVAARFNVDVWTLIRLANRHPRVNILEPGPGVGGHCIAVDPWFIVSGAPDESRLIRKAREVNDYKPQWVLDKVRRAIAGHREKGPVENVCIAVMGLAFKPDVDDLRESPAVAIAHALMREPGCQLLIAEPHIDTLPAELQGPNAWLIEADAAIAMADVCVVLVKHRAFLSLDLAQLTGKTIVDTKGLWQ</sequence>
<dbReference type="SUPFAM" id="SSF51735">
    <property type="entry name" value="NAD(P)-binding Rossmann-fold domains"/>
    <property type="match status" value="1"/>
</dbReference>
<dbReference type="Gene3D" id="3.40.50.720">
    <property type="entry name" value="NAD(P)-binding Rossmann-like Domain"/>
    <property type="match status" value="2"/>
</dbReference>
<dbReference type="SUPFAM" id="SSF52413">
    <property type="entry name" value="UDP-glucose/GDP-mannose dehydrogenase C-terminal domain"/>
    <property type="match status" value="1"/>
</dbReference>
<protein>
    <submittedName>
        <fullName evidence="5">UDP-N-acetyl-D-mannosaminuronic acid dehydrogenase</fullName>
        <ecNumber evidence="5">1.1.1.-</ecNumber>
    </submittedName>
</protein>
<dbReference type="NCBIfam" id="NF008286">
    <property type="entry name" value="PRK11064.1"/>
    <property type="match status" value="1"/>
</dbReference>
<evidence type="ECO:0000256" key="3">
    <source>
        <dbReference type="PIRNR" id="PIRNR000124"/>
    </source>
</evidence>
<dbReference type="InterPro" id="IPR017476">
    <property type="entry name" value="UDP-Glc/GDP-Man"/>
</dbReference>
<comment type="caution">
    <text evidence="5">The sequence shown here is derived from an EMBL/GenBank/DDBJ whole genome shotgun (WGS) entry which is preliminary data.</text>
</comment>
<dbReference type="GO" id="GO:0016616">
    <property type="term" value="F:oxidoreductase activity, acting on the CH-OH group of donors, NAD or NADP as acceptor"/>
    <property type="evidence" value="ECO:0007669"/>
    <property type="project" value="InterPro"/>
</dbReference>
<dbReference type="SMART" id="SM00984">
    <property type="entry name" value="UDPG_MGDP_dh_C"/>
    <property type="match status" value="1"/>
</dbReference>
<dbReference type="GO" id="GO:0051287">
    <property type="term" value="F:NAD binding"/>
    <property type="evidence" value="ECO:0007669"/>
    <property type="project" value="InterPro"/>
</dbReference>
<dbReference type="PANTHER" id="PTHR43491">
    <property type="entry name" value="UDP-N-ACETYL-D-MANNOSAMINE DEHYDROGENASE"/>
    <property type="match status" value="1"/>
</dbReference>
<dbReference type="InterPro" id="IPR014027">
    <property type="entry name" value="UDP-Glc/GDP-Man_DH_C"/>
</dbReference>
<accession>A0A1N7SLL2</accession>
<organism evidence="5 6">
    <name type="scientific">Paraburkholderia piptadeniae</name>
    <dbReference type="NCBI Taxonomy" id="1701573"/>
    <lineage>
        <taxon>Bacteria</taxon>
        <taxon>Pseudomonadati</taxon>
        <taxon>Pseudomonadota</taxon>
        <taxon>Betaproteobacteria</taxon>
        <taxon>Burkholderiales</taxon>
        <taxon>Burkholderiaceae</taxon>
        <taxon>Paraburkholderia</taxon>
    </lineage>
</organism>
<evidence type="ECO:0000256" key="1">
    <source>
        <dbReference type="ARBA" id="ARBA00023002"/>
    </source>
</evidence>
<dbReference type="GO" id="GO:0016628">
    <property type="term" value="F:oxidoreductase activity, acting on the CH-CH group of donors, NAD or NADP as acceptor"/>
    <property type="evidence" value="ECO:0007669"/>
    <property type="project" value="InterPro"/>
</dbReference>
<dbReference type="InterPro" id="IPR028359">
    <property type="entry name" value="UDP_ManNAc/GlcNAc_DH"/>
</dbReference>
<keyword evidence="2" id="KW-0520">NAD</keyword>
<evidence type="ECO:0000313" key="6">
    <source>
        <dbReference type="Proteomes" id="UP000195569"/>
    </source>
</evidence>
<dbReference type="SUPFAM" id="SSF48179">
    <property type="entry name" value="6-phosphogluconate dehydrogenase C-terminal domain-like"/>
    <property type="match status" value="1"/>
</dbReference>
<evidence type="ECO:0000256" key="2">
    <source>
        <dbReference type="ARBA" id="ARBA00023027"/>
    </source>
</evidence>